<dbReference type="InterPro" id="IPR000182">
    <property type="entry name" value="GNAT_dom"/>
</dbReference>
<dbReference type="AlphaFoldDB" id="A0A2T0MBB3"/>
<evidence type="ECO:0000313" key="3">
    <source>
        <dbReference type="Proteomes" id="UP000237640"/>
    </source>
</evidence>
<keyword evidence="3" id="KW-1185">Reference proteome</keyword>
<reference evidence="2 3" key="1">
    <citation type="submission" date="2018-03" db="EMBL/GenBank/DDBJ databases">
        <title>Genomic Encyclopedia of Archaeal and Bacterial Type Strains, Phase II (KMG-II): from individual species to whole genera.</title>
        <authorList>
            <person name="Goeker M."/>
        </authorList>
    </citation>
    <scope>NUCLEOTIDE SEQUENCE [LARGE SCALE GENOMIC DNA]</scope>
    <source>
        <strain evidence="2 3">DSM 25027</strain>
    </source>
</reference>
<evidence type="ECO:0000313" key="2">
    <source>
        <dbReference type="EMBL" id="PRX54791.1"/>
    </source>
</evidence>
<dbReference type="InterPro" id="IPR016181">
    <property type="entry name" value="Acyl_CoA_acyltransferase"/>
</dbReference>
<keyword evidence="2" id="KW-0808">Transferase</keyword>
<protein>
    <submittedName>
        <fullName evidence="2">Acetyltransferase (GNAT) family protein</fullName>
    </submittedName>
</protein>
<dbReference type="SUPFAM" id="SSF55729">
    <property type="entry name" value="Acyl-CoA N-acyltransferases (Nat)"/>
    <property type="match status" value="1"/>
</dbReference>
<dbReference type="CDD" id="cd04301">
    <property type="entry name" value="NAT_SF"/>
    <property type="match status" value="1"/>
</dbReference>
<dbReference type="Proteomes" id="UP000237640">
    <property type="component" value="Unassembled WGS sequence"/>
</dbReference>
<dbReference type="PROSITE" id="PS51186">
    <property type="entry name" value="GNAT"/>
    <property type="match status" value="1"/>
</dbReference>
<dbReference type="InterPro" id="IPR052777">
    <property type="entry name" value="Acetyltransferase_Enz"/>
</dbReference>
<name>A0A2T0MBB3_9FLAO</name>
<dbReference type="Gene3D" id="3.40.630.30">
    <property type="match status" value="1"/>
</dbReference>
<dbReference type="RefSeq" id="WP_106146188.1">
    <property type="nucleotide sequence ID" value="NZ_PVYX01000002.1"/>
</dbReference>
<organism evidence="2 3">
    <name type="scientific">Flagellimonas meridianipacifica</name>
    <dbReference type="NCBI Taxonomy" id="1080225"/>
    <lineage>
        <taxon>Bacteria</taxon>
        <taxon>Pseudomonadati</taxon>
        <taxon>Bacteroidota</taxon>
        <taxon>Flavobacteriia</taxon>
        <taxon>Flavobacteriales</taxon>
        <taxon>Flavobacteriaceae</taxon>
        <taxon>Flagellimonas</taxon>
    </lineage>
</organism>
<feature type="domain" description="N-acetyltransferase" evidence="1">
    <location>
        <begin position="14"/>
        <end position="155"/>
    </location>
</feature>
<dbReference type="EMBL" id="PVYX01000002">
    <property type="protein sequence ID" value="PRX54791.1"/>
    <property type="molecule type" value="Genomic_DNA"/>
</dbReference>
<gene>
    <name evidence="2" type="ORF">CLV81_3195</name>
</gene>
<dbReference type="Pfam" id="PF00583">
    <property type="entry name" value="Acetyltransf_1"/>
    <property type="match status" value="1"/>
</dbReference>
<proteinExistence type="predicted"/>
<accession>A0A2T0MBB3</accession>
<dbReference type="PANTHER" id="PTHR43305:SF1">
    <property type="entry name" value="FAMILY N-ACETYLTRANSFERASE, PUTATIVE (AFU_ORTHOLOGUE AFUA_2G01380)-RELATED"/>
    <property type="match status" value="1"/>
</dbReference>
<dbReference type="OrthoDB" id="9803233at2"/>
<comment type="caution">
    <text evidence="2">The sequence shown here is derived from an EMBL/GenBank/DDBJ whole genome shotgun (WGS) entry which is preliminary data.</text>
</comment>
<sequence>MVSFKKASSDKEYEIGKTLFLKYADDIGIDLAFQDFDSELKNLEIQYGPPEGALFLIYTKETVPIGCFALRKLDSKTCELKRMFLEKTQRGKGIGKQMMDKALVEARSLGYSKIRLDSIKSMKTAIALYQAFGFKEIEAYRHNPFDDAVYFEKDL</sequence>
<dbReference type="PANTHER" id="PTHR43305">
    <property type="entry name" value="FAMILY N-ACETYLTRANSFERASE, PUTATIVE (AFU_ORTHOLOGUE AFUA_2G01380)-RELATED"/>
    <property type="match status" value="1"/>
</dbReference>
<evidence type="ECO:0000259" key="1">
    <source>
        <dbReference type="PROSITE" id="PS51186"/>
    </source>
</evidence>
<dbReference type="GO" id="GO:0016747">
    <property type="term" value="F:acyltransferase activity, transferring groups other than amino-acyl groups"/>
    <property type="evidence" value="ECO:0007669"/>
    <property type="project" value="InterPro"/>
</dbReference>